<dbReference type="PANTHER" id="PTHR43722">
    <property type="entry name" value="PROLINE IMINOPEPTIDASE"/>
    <property type="match status" value="1"/>
</dbReference>
<keyword evidence="6" id="KW-0963">Cytoplasm</keyword>
<dbReference type="PRINTS" id="PR00793">
    <property type="entry name" value="PROAMNOPTASE"/>
</dbReference>
<accession>A0A6C0AH48</accession>
<evidence type="ECO:0000256" key="1">
    <source>
        <dbReference type="ARBA" id="ARBA00001585"/>
    </source>
</evidence>
<dbReference type="GO" id="GO:0004177">
    <property type="term" value="F:aminopeptidase activity"/>
    <property type="evidence" value="ECO:0007669"/>
    <property type="project" value="UniProtKB-KW"/>
</dbReference>
<dbReference type="InterPro" id="IPR029058">
    <property type="entry name" value="AB_hydrolase_fold"/>
</dbReference>
<feature type="domain" description="AB hydrolase-1" evidence="10">
    <location>
        <begin position="38"/>
        <end position="283"/>
    </location>
</feature>
<comment type="subcellular location">
    <subcellularLocation>
        <location evidence="2">Cytoplasm</location>
    </subcellularLocation>
</comment>
<dbReference type="EMBL" id="MN740625">
    <property type="protein sequence ID" value="QHS78976.1"/>
    <property type="molecule type" value="Genomic_DNA"/>
</dbReference>
<dbReference type="PIRSF" id="PIRSF006431">
    <property type="entry name" value="Pept_S33"/>
    <property type="match status" value="1"/>
</dbReference>
<dbReference type="SUPFAM" id="SSF53474">
    <property type="entry name" value="alpha/beta-Hydrolases"/>
    <property type="match status" value="1"/>
</dbReference>
<keyword evidence="8" id="KW-0378">Hydrolase</keyword>
<comment type="similarity">
    <text evidence="3">Belongs to the peptidase S33 family.</text>
</comment>
<evidence type="ECO:0000256" key="3">
    <source>
        <dbReference type="ARBA" id="ARBA00010088"/>
    </source>
</evidence>
<keyword evidence="7" id="KW-0645">Protease</keyword>
<sequence>MYPPIQPHKKEWLCTDHLSTGQPVEIYVECSGNPKGIPVIYLHGGPGDHSMPRIRRLYDPKFYHIILFDQRGCGKSLPANHTEKNTTEYLIRDIECIREWIHTPSMVVTGGSWGSTLALLYAQAHPSRVDALILRGVYDLTNDDVLDNMYPEQEDQIQQFIHLKPSEDEDKKIQQILSRKTKKRTALIRLMSNEPQMHVTTKTTRKEPFKESETLAIIGTHYGLHHHFASKRQIYKNMYKIKDIPTIMVEGRYDMVTPPKMAYTLCKQFTDCELIMVPAGHSSSEREVARALVKASNKLKTILK</sequence>
<dbReference type="EC" id="3.4.11.5" evidence="4"/>
<evidence type="ECO:0000256" key="9">
    <source>
        <dbReference type="ARBA" id="ARBA00029605"/>
    </source>
</evidence>
<dbReference type="Pfam" id="PF00561">
    <property type="entry name" value="Abhydrolase_1"/>
    <property type="match status" value="1"/>
</dbReference>
<evidence type="ECO:0000256" key="6">
    <source>
        <dbReference type="ARBA" id="ARBA00022490"/>
    </source>
</evidence>
<dbReference type="AlphaFoldDB" id="A0A6C0AH48"/>
<evidence type="ECO:0000256" key="8">
    <source>
        <dbReference type="ARBA" id="ARBA00022801"/>
    </source>
</evidence>
<evidence type="ECO:0000256" key="7">
    <source>
        <dbReference type="ARBA" id="ARBA00022670"/>
    </source>
</evidence>
<dbReference type="GO" id="GO:0005737">
    <property type="term" value="C:cytoplasm"/>
    <property type="evidence" value="ECO:0007669"/>
    <property type="project" value="UniProtKB-SubCell"/>
</dbReference>
<evidence type="ECO:0000256" key="4">
    <source>
        <dbReference type="ARBA" id="ARBA00012568"/>
    </source>
</evidence>
<keyword evidence="5" id="KW-0031">Aminopeptidase</keyword>
<evidence type="ECO:0000259" key="10">
    <source>
        <dbReference type="Pfam" id="PF00561"/>
    </source>
</evidence>
<name>A0A6C0AH48_9ZZZZ</name>
<evidence type="ECO:0000256" key="5">
    <source>
        <dbReference type="ARBA" id="ARBA00022438"/>
    </source>
</evidence>
<evidence type="ECO:0000256" key="2">
    <source>
        <dbReference type="ARBA" id="ARBA00004496"/>
    </source>
</evidence>
<proteinExistence type="inferred from homology"/>
<dbReference type="InterPro" id="IPR002410">
    <property type="entry name" value="Peptidase_S33"/>
</dbReference>
<comment type="catalytic activity">
    <reaction evidence="1">
        <text>Release of N-terminal proline from a peptide.</text>
        <dbReference type="EC" id="3.4.11.5"/>
    </reaction>
</comment>
<dbReference type="PANTHER" id="PTHR43722:SF1">
    <property type="entry name" value="PROLINE IMINOPEPTIDASE"/>
    <property type="match status" value="1"/>
</dbReference>
<protein>
    <recommendedName>
        <fullName evidence="4">prolyl aminopeptidase</fullName>
        <ecNumber evidence="4">3.4.11.5</ecNumber>
    </recommendedName>
    <alternativeName>
        <fullName evidence="9">Prolyl aminopeptidase</fullName>
    </alternativeName>
</protein>
<dbReference type="Gene3D" id="3.40.50.1820">
    <property type="entry name" value="alpha/beta hydrolase"/>
    <property type="match status" value="1"/>
</dbReference>
<dbReference type="GO" id="GO:0006508">
    <property type="term" value="P:proteolysis"/>
    <property type="evidence" value="ECO:0007669"/>
    <property type="project" value="UniProtKB-KW"/>
</dbReference>
<evidence type="ECO:0000313" key="11">
    <source>
        <dbReference type="EMBL" id="QHS78976.1"/>
    </source>
</evidence>
<dbReference type="InterPro" id="IPR000073">
    <property type="entry name" value="AB_hydrolase_1"/>
</dbReference>
<reference evidence="11" key="1">
    <citation type="journal article" date="2020" name="Nature">
        <title>Giant virus diversity and host interactions through global metagenomics.</title>
        <authorList>
            <person name="Schulz F."/>
            <person name="Roux S."/>
            <person name="Paez-Espino D."/>
            <person name="Jungbluth S."/>
            <person name="Walsh D.A."/>
            <person name="Denef V.J."/>
            <person name="McMahon K.D."/>
            <person name="Konstantinidis K.T."/>
            <person name="Eloe-Fadrosh E.A."/>
            <person name="Kyrpides N.C."/>
            <person name="Woyke T."/>
        </authorList>
    </citation>
    <scope>NUCLEOTIDE SEQUENCE</scope>
    <source>
        <strain evidence="11">GVMAG-S-1035118-87</strain>
    </source>
</reference>
<dbReference type="InterPro" id="IPR005944">
    <property type="entry name" value="Pro_iminopeptidase"/>
</dbReference>
<organism evidence="11">
    <name type="scientific">viral metagenome</name>
    <dbReference type="NCBI Taxonomy" id="1070528"/>
    <lineage>
        <taxon>unclassified sequences</taxon>
        <taxon>metagenomes</taxon>
        <taxon>organismal metagenomes</taxon>
    </lineage>
</organism>